<dbReference type="Gene3D" id="2.60.120.200">
    <property type="match status" value="3"/>
</dbReference>
<evidence type="ECO:0000313" key="13">
    <source>
        <dbReference type="Proteomes" id="UP000274756"/>
    </source>
</evidence>
<dbReference type="PROSITE" id="PS50026">
    <property type="entry name" value="EGF_3"/>
    <property type="match status" value="2"/>
</dbReference>
<dbReference type="PROSITE" id="PS01186">
    <property type="entry name" value="EGF_2"/>
    <property type="match status" value="1"/>
</dbReference>
<evidence type="ECO:0000256" key="8">
    <source>
        <dbReference type="SAM" id="SignalP"/>
    </source>
</evidence>
<keyword evidence="1 6" id="KW-0245">EGF-like domain</keyword>
<evidence type="ECO:0000256" key="6">
    <source>
        <dbReference type="PROSITE-ProRule" id="PRU00076"/>
    </source>
</evidence>
<dbReference type="Proteomes" id="UP000274756">
    <property type="component" value="Unassembled WGS sequence"/>
</dbReference>
<feature type="domain" description="EGF-like" evidence="10">
    <location>
        <begin position="881"/>
        <end position="918"/>
    </location>
</feature>
<dbReference type="GO" id="GO:0016020">
    <property type="term" value="C:membrane"/>
    <property type="evidence" value="ECO:0007669"/>
    <property type="project" value="UniProtKB-SubCell"/>
</dbReference>
<dbReference type="PROSITE" id="PS00010">
    <property type="entry name" value="ASX_HYDROXYL"/>
    <property type="match status" value="1"/>
</dbReference>
<dbReference type="Proteomes" id="UP000038040">
    <property type="component" value="Unplaced"/>
</dbReference>
<comment type="caution">
    <text evidence="6">Lacks conserved residue(s) required for the propagation of feature annotation.</text>
</comment>
<dbReference type="SUPFAM" id="SSF49899">
    <property type="entry name" value="Concanavalin A-like lectins/glucanases"/>
    <property type="match status" value="3"/>
</dbReference>
<keyword evidence="7" id="KW-1133">Transmembrane helix</keyword>
<dbReference type="InterPro" id="IPR001791">
    <property type="entry name" value="Laminin_G"/>
</dbReference>
<keyword evidence="2 8" id="KW-0732">Signal</keyword>
<dbReference type="Pfam" id="PF00008">
    <property type="entry name" value="EGF"/>
    <property type="match status" value="1"/>
</dbReference>
<feature type="domain" description="Laminin G" evidence="9">
    <location>
        <begin position="717"/>
        <end position="885"/>
    </location>
</feature>
<dbReference type="SMART" id="SM00179">
    <property type="entry name" value="EGF_CA"/>
    <property type="match status" value="2"/>
</dbReference>
<sequence length="1162" mass="130531">MDIIAFTVSLMLSALSVIQVNADDCKELSFSSLTVEFDSIYVLRRIAVISPLTVYHVFIEISDDQRIRSQLRSSNGSPLVIYSSLTPSAAEWLNLDELARRIYVTPVYELNNNLNNPLIMINACKYDTPVSYFDDKLFTVDTYKAGIASMYENDLDIIFRTFENGIFLFSMADQGDLLIAQIVGGKIHVIFDFGSLSPLIISGGIALNDGEWHRMKWVHQFDSVLLFIDGVMMNSTIPTGLYRKLDFDIKIHIAGRPPDDISTGIETTYHGCLAKVTLNNVDLLAKLPEDYKRDCQIPRPQLMTISKGGYVSIPFSFLPFSIEFRLLQEKSTVLLLSDNQNDTLLYIALDDFGHLTLFVDQANIKQVAYPAIRVCDGSWHTMSLMIWGARLHIDVDSLTVLWLEGAMVKTIAKKLATFHLSAVGCYRSATVFFRSVDIVGNVSLDLCEYREKCVPNPCENGAICKQTLLNDFQCKCEKGYYGRLCHASSNVHSCEEYLAKNTKIVSKNVTIDMDGGHQLEPASVLCSRINENDHAANIVKTTLFHDMSMSGIVITGSVDPGTIRKSLKYGLNGDQLDRFIEGFDDCEQYMRYECRGGANLMTYGLEKRPSSWYGTRKGQHGLQWAEAPPYSRLCSCALNSSCIHDRMCNCDSGEDAVDDGYNRYPQLLPVMNLYLGGTTQKSSINVTIGSLTCSHRSKRILKMFYFSSRFPTPVFDALTFLDKDFRLTGSQPFTSTIFDVSMQLKFSYSKMTVFTWESNNGQRWFQLYVAGGKFIGQVVNGGKVFEVETKNSWNDNVWHSVYWEVNEYEMILIVDDEKISRELRILPPHVYNWIIGSRTLRGYSGYAGMIRNVYLCGKELILASIVRNIHGNALSGVEIGEKGACKPDFCLNGGLCIDYYDSFKCDCNNTPFIGSKYVGMLVPLGSQLSIPWQHPGQIASCFRIAIQTFSSNFSIIHSHALFADSEFNLTVNADGYLELSVFDGFVFERQATCPLHKLNENKIADIKFCANKTGFHLLNVNDSIIADFTGCITRLQIGSGFPLKEPSSSRLSYKGDIRFGSCPFEQQLLEPQPEDDDNLESDEESEIRIHIVTHGRTSLMILTPIIGIVGGCAIILLILTIICWIRSRPDGVYKTNENVAAYSSSNRSEEPLVNNFNKEYFC</sequence>
<dbReference type="OrthoDB" id="26719at2759"/>
<evidence type="ECO:0000259" key="10">
    <source>
        <dbReference type="PROSITE" id="PS50026"/>
    </source>
</evidence>
<keyword evidence="7" id="KW-0472">Membrane</keyword>
<feature type="transmembrane region" description="Helical" evidence="7">
    <location>
        <begin position="1099"/>
        <end position="1125"/>
    </location>
</feature>
<proteinExistence type="predicted"/>
<evidence type="ECO:0000256" key="7">
    <source>
        <dbReference type="SAM" id="Phobius"/>
    </source>
</evidence>
<dbReference type="GO" id="GO:0005509">
    <property type="term" value="F:calcium ion binding"/>
    <property type="evidence" value="ECO:0007669"/>
    <property type="project" value="InterPro"/>
</dbReference>
<evidence type="ECO:0000256" key="5">
    <source>
        <dbReference type="ARBA" id="ARBA00023180"/>
    </source>
</evidence>
<dbReference type="Gene3D" id="2.10.25.10">
    <property type="entry name" value="Laminin"/>
    <property type="match status" value="2"/>
</dbReference>
<evidence type="ECO:0000313" key="11">
    <source>
        <dbReference type="EMBL" id="VDN57022.1"/>
    </source>
</evidence>
<evidence type="ECO:0000256" key="3">
    <source>
        <dbReference type="ARBA" id="ARBA00022737"/>
    </source>
</evidence>
<dbReference type="InterPro" id="IPR000152">
    <property type="entry name" value="EGF-type_Asp/Asn_hydroxyl_site"/>
</dbReference>
<dbReference type="InterPro" id="IPR050372">
    <property type="entry name" value="Neurexin-related_CASP"/>
</dbReference>
<reference evidence="11 13" key="2">
    <citation type="submission" date="2018-11" db="EMBL/GenBank/DDBJ databases">
        <authorList>
            <consortium name="Pathogen Informatics"/>
        </authorList>
    </citation>
    <scope>NUCLEOTIDE SEQUENCE [LARGE SCALE GENOMIC DNA]</scope>
</reference>
<keyword evidence="7" id="KW-0812">Transmembrane</keyword>
<dbReference type="PANTHER" id="PTHR15036">
    <property type="entry name" value="PIKACHURIN-LIKE PROTEIN"/>
    <property type="match status" value="1"/>
</dbReference>
<evidence type="ECO:0000313" key="14">
    <source>
        <dbReference type="WBParaSite" id="DME_0000263501-mRNA-1"/>
    </source>
</evidence>
<dbReference type="CDD" id="cd00054">
    <property type="entry name" value="EGF_CA"/>
    <property type="match status" value="1"/>
</dbReference>
<dbReference type="EMBL" id="UYYG01001158">
    <property type="protein sequence ID" value="VDN57022.1"/>
    <property type="molecule type" value="Genomic_DNA"/>
</dbReference>
<dbReference type="PROSITE" id="PS00022">
    <property type="entry name" value="EGF_1"/>
    <property type="match status" value="1"/>
</dbReference>
<dbReference type="Pfam" id="PF02210">
    <property type="entry name" value="Laminin_G_2"/>
    <property type="match status" value="2"/>
</dbReference>
<keyword evidence="13" id="KW-1185">Reference proteome</keyword>
<dbReference type="SMART" id="SM00282">
    <property type="entry name" value="LamG"/>
    <property type="match status" value="3"/>
</dbReference>
<keyword evidence="4 6" id="KW-1015">Disulfide bond</keyword>
<feature type="chain" id="PRO_5041162704" evidence="8">
    <location>
        <begin position="23"/>
        <end position="1162"/>
    </location>
</feature>
<keyword evidence="3" id="KW-0677">Repeat</keyword>
<reference evidence="14" key="1">
    <citation type="submission" date="2016-04" db="UniProtKB">
        <authorList>
            <consortium name="WormBaseParasite"/>
        </authorList>
    </citation>
    <scope>IDENTIFICATION</scope>
</reference>
<dbReference type="InterPro" id="IPR000742">
    <property type="entry name" value="EGF"/>
</dbReference>
<evidence type="ECO:0000256" key="1">
    <source>
        <dbReference type="ARBA" id="ARBA00022536"/>
    </source>
</evidence>
<feature type="domain" description="Laminin G" evidence="9">
    <location>
        <begin position="300"/>
        <end position="453"/>
    </location>
</feature>
<dbReference type="FunFam" id="2.10.25.10:FF:000173">
    <property type="entry name" value="Neurogenic locus notch protein 2"/>
    <property type="match status" value="1"/>
</dbReference>
<gene>
    <name evidence="11" type="ORF">DME_LOCUS6995</name>
</gene>
<dbReference type="SUPFAM" id="SSF57196">
    <property type="entry name" value="EGF/Laminin"/>
    <property type="match status" value="1"/>
</dbReference>
<dbReference type="SMART" id="SM00181">
    <property type="entry name" value="EGF"/>
    <property type="match status" value="2"/>
</dbReference>
<dbReference type="WBParaSite" id="DME_0000263501-mRNA-1">
    <property type="protein sequence ID" value="DME_0000263501-mRNA-1"/>
    <property type="gene ID" value="DME_0000263501"/>
</dbReference>
<evidence type="ECO:0000256" key="4">
    <source>
        <dbReference type="ARBA" id="ARBA00023157"/>
    </source>
</evidence>
<feature type="domain" description="EGF-like" evidence="10">
    <location>
        <begin position="449"/>
        <end position="486"/>
    </location>
</feature>
<accession>A0A0N4U6R8</accession>
<dbReference type="STRING" id="318479.A0A0N4U6R8"/>
<feature type="signal peptide" evidence="8">
    <location>
        <begin position="1"/>
        <end position="22"/>
    </location>
</feature>
<evidence type="ECO:0000259" key="9">
    <source>
        <dbReference type="PROSITE" id="PS50025"/>
    </source>
</evidence>
<dbReference type="PROSITE" id="PS50025">
    <property type="entry name" value="LAM_G_DOMAIN"/>
    <property type="match status" value="3"/>
</dbReference>
<dbReference type="InterPro" id="IPR013320">
    <property type="entry name" value="ConA-like_dom_sf"/>
</dbReference>
<evidence type="ECO:0000256" key="2">
    <source>
        <dbReference type="ARBA" id="ARBA00022729"/>
    </source>
</evidence>
<evidence type="ECO:0000313" key="12">
    <source>
        <dbReference type="Proteomes" id="UP000038040"/>
    </source>
</evidence>
<keyword evidence="5" id="KW-0325">Glycoprotein</keyword>
<feature type="domain" description="Laminin G" evidence="9">
    <location>
        <begin position="129"/>
        <end position="295"/>
    </location>
</feature>
<dbReference type="PANTHER" id="PTHR15036:SF49">
    <property type="entry name" value="AXOTACTIN"/>
    <property type="match status" value="1"/>
</dbReference>
<dbReference type="InterPro" id="IPR001881">
    <property type="entry name" value="EGF-like_Ca-bd_dom"/>
</dbReference>
<dbReference type="AlphaFoldDB" id="A0A0N4U6R8"/>
<protein>
    <submittedName>
        <fullName evidence="14">Neurexin-4</fullName>
    </submittedName>
</protein>
<feature type="disulfide bond" evidence="6">
    <location>
        <begin position="476"/>
        <end position="485"/>
    </location>
</feature>
<name>A0A0N4U6R8_DRAME</name>
<dbReference type="CDD" id="cd00110">
    <property type="entry name" value="LamG"/>
    <property type="match status" value="1"/>
</dbReference>
<organism evidence="12 14">
    <name type="scientific">Dracunculus medinensis</name>
    <name type="common">Guinea worm</name>
    <dbReference type="NCBI Taxonomy" id="318479"/>
    <lineage>
        <taxon>Eukaryota</taxon>
        <taxon>Metazoa</taxon>
        <taxon>Ecdysozoa</taxon>
        <taxon>Nematoda</taxon>
        <taxon>Chromadorea</taxon>
        <taxon>Rhabditida</taxon>
        <taxon>Spirurina</taxon>
        <taxon>Dracunculoidea</taxon>
        <taxon>Dracunculidae</taxon>
        <taxon>Dracunculus</taxon>
    </lineage>
</organism>